<gene>
    <name evidence="5" type="ORF">MARA_01140</name>
</gene>
<dbReference type="PANTHER" id="PTHR43976:SF16">
    <property type="entry name" value="SHORT-CHAIN DEHYDROGENASE_REDUCTASE FAMILY PROTEIN"/>
    <property type="match status" value="1"/>
</dbReference>
<dbReference type="PANTHER" id="PTHR43976">
    <property type="entry name" value="SHORT CHAIN DEHYDROGENASE"/>
    <property type="match status" value="1"/>
</dbReference>
<dbReference type="CDD" id="cd05374">
    <property type="entry name" value="17beta-HSD-like_SDR_c"/>
    <property type="match status" value="1"/>
</dbReference>
<keyword evidence="2" id="KW-0560">Oxidoreductase</keyword>
<evidence type="ECO:0000313" key="5">
    <source>
        <dbReference type="EMBL" id="BBY46684.1"/>
    </source>
</evidence>
<dbReference type="SUPFAM" id="SSF51735">
    <property type="entry name" value="NAD(P)-binding Rossmann-fold domains"/>
    <property type="match status" value="1"/>
</dbReference>
<name>A0A7I7RQ31_9MYCO</name>
<evidence type="ECO:0000256" key="3">
    <source>
        <dbReference type="RuleBase" id="RU000363"/>
    </source>
</evidence>
<sequence length="299" mass="32618">MTDTTRVWFITGASRGFGHRWATAALARGDRCIATARDVTTLEPLVTAYGDAVLPIELDVTDARADHLAVDRAFAHFGRVDVLVNNAGYGLFGTVEEVTEEQARRQLDTCLFGPLWIVQAALPHLRAQGSGHIVQVSSLSGLVAIPYLGMYQAAKFGLEGYSEALAAEVAAHGIKVTIVEPGPYDTDWVYGSKEVAPENPAYEHVRAWWSEHFHATDKGGPDDLQDALLSIVDAAEPPLRVLLGEYGLPVVEAVYRQRHRSWCDWNAHVAVTAPRGFVPTESNPPPPARSSDTPDPRRC</sequence>
<evidence type="ECO:0000313" key="6">
    <source>
        <dbReference type="Proteomes" id="UP000467428"/>
    </source>
</evidence>
<dbReference type="NCBIfam" id="NF006114">
    <property type="entry name" value="PRK08263.1"/>
    <property type="match status" value="1"/>
</dbReference>
<proteinExistence type="inferred from homology"/>
<dbReference type="GO" id="GO:0016491">
    <property type="term" value="F:oxidoreductase activity"/>
    <property type="evidence" value="ECO:0007669"/>
    <property type="project" value="UniProtKB-KW"/>
</dbReference>
<evidence type="ECO:0000256" key="1">
    <source>
        <dbReference type="ARBA" id="ARBA00006484"/>
    </source>
</evidence>
<dbReference type="AlphaFoldDB" id="A0A7I7RQ31"/>
<geneLocation type="plasmid" evidence="5">
    <name>pJCM18538</name>
</geneLocation>
<keyword evidence="6" id="KW-1185">Reference proteome</keyword>
<dbReference type="InterPro" id="IPR051911">
    <property type="entry name" value="SDR_oxidoreductase"/>
</dbReference>
<dbReference type="RefSeq" id="WP_163916209.1">
    <property type="nucleotide sequence ID" value="NZ_AP022592.1"/>
</dbReference>
<dbReference type="PRINTS" id="PR00080">
    <property type="entry name" value="SDRFAMILY"/>
</dbReference>
<feature type="region of interest" description="Disordered" evidence="4">
    <location>
        <begin position="275"/>
        <end position="299"/>
    </location>
</feature>
<reference evidence="5 6" key="1">
    <citation type="journal article" date="2019" name="Emerg. Microbes Infect.">
        <title>Comprehensive subspecies identification of 175 nontuberculous mycobacteria species based on 7547 genomic profiles.</title>
        <authorList>
            <person name="Matsumoto Y."/>
            <person name="Kinjo T."/>
            <person name="Motooka D."/>
            <person name="Nabeya D."/>
            <person name="Jung N."/>
            <person name="Uechi K."/>
            <person name="Horii T."/>
            <person name="Iida T."/>
            <person name="Fujita J."/>
            <person name="Nakamura S."/>
        </authorList>
    </citation>
    <scope>NUCLEOTIDE SEQUENCE [LARGE SCALE GENOMIC DNA]</scope>
    <source>
        <strain evidence="5 6">JCM 18538</strain>
        <plasmid evidence="5">pJCM18538</plasmid>
    </source>
</reference>
<evidence type="ECO:0000256" key="4">
    <source>
        <dbReference type="SAM" id="MobiDB-lite"/>
    </source>
</evidence>
<dbReference type="InterPro" id="IPR036291">
    <property type="entry name" value="NAD(P)-bd_dom_sf"/>
</dbReference>
<dbReference type="Pfam" id="PF00106">
    <property type="entry name" value="adh_short"/>
    <property type="match status" value="1"/>
</dbReference>
<keyword evidence="5" id="KW-0614">Plasmid</keyword>
<protein>
    <submittedName>
        <fullName evidence="5">Short-chain dehydrogenase/reductase</fullName>
    </submittedName>
</protein>
<organism evidence="5 6">
    <name type="scientific">Mycolicibacterium arabiense</name>
    <dbReference type="NCBI Taxonomy" id="1286181"/>
    <lineage>
        <taxon>Bacteria</taxon>
        <taxon>Bacillati</taxon>
        <taxon>Actinomycetota</taxon>
        <taxon>Actinomycetes</taxon>
        <taxon>Mycobacteriales</taxon>
        <taxon>Mycobacteriaceae</taxon>
        <taxon>Mycolicibacterium</taxon>
    </lineage>
</organism>
<dbReference type="EMBL" id="AP022592">
    <property type="protein sequence ID" value="BBY46684.1"/>
    <property type="molecule type" value="Genomic_DNA"/>
</dbReference>
<dbReference type="Proteomes" id="UP000467428">
    <property type="component" value="Plasmid pJCM18538"/>
</dbReference>
<comment type="similarity">
    <text evidence="1 3">Belongs to the short-chain dehydrogenases/reductases (SDR) family.</text>
</comment>
<evidence type="ECO:0000256" key="2">
    <source>
        <dbReference type="ARBA" id="ARBA00023002"/>
    </source>
</evidence>
<dbReference type="InterPro" id="IPR002347">
    <property type="entry name" value="SDR_fam"/>
</dbReference>
<accession>A0A7I7RQ31</accession>
<dbReference type="KEGG" id="marz:MARA_01140"/>
<dbReference type="Gene3D" id="3.40.50.720">
    <property type="entry name" value="NAD(P)-binding Rossmann-like Domain"/>
    <property type="match status" value="1"/>
</dbReference>
<dbReference type="PRINTS" id="PR00081">
    <property type="entry name" value="GDHRDH"/>
</dbReference>